<dbReference type="Pfam" id="PF13289">
    <property type="entry name" value="SIR2_2"/>
    <property type="match status" value="1"/>
</dbReference>
<keyword evidence="2" id="KW-1185">Reference proteome</keyword>
<dbReference type="Proteomes" id="UP000321562">
    <property type="component" value="Unassembled WGS sequence"/>
</dbReference>
<comment type="caution">
    <text evidence="1">The sequence shown here is derived from an EMBL/GenBank/DDBJ whole genome shotgun (WGS) entry which is preliminary data.</text>
</comment>
<dbReference type="InterPro" id="IPR029035">
    <property type="entry name" value="DHS-like_NAD/FAD-binding_dom"/>
</dbReference>
<evidence type="ECO:0000313" key="1">
    <source>
        <dbReference type="EMBL" id="TXB69714.1"/>
    </source>
</evidence>
<evidence type="ECO:0000313" key="2">
    <source>
        <dbReference type="Proteomes" id="UP000321562"/>
    </source>
</evidence>
<gene>
    <name evidence="1" type="ORF">FQV27_06225</name>
</gene>
<accession>A0A5C6S7T8</accession>
<reference evidence="1 2" key="1">
    <citation type="submission" date="2019-08" db="EMBL/GenBank/DDBJ databases">
        <authorList>
            <person name="Ye J."/>
        </authorList>
    </citation>
    <scope>NUCLEOTIDE SEQUENCE [LARGE SCALE GENOMIC DNA]</scope>
    <source>
        <strain evidence="1 2">TK008</strain>
    </source>
</reference>
<dbReference type="OrthoDB" id="7357874at2"/>
<dbReference type="EMBL" id="VOPL01000002">
    <property type="protein sequence ID" value="TXB69714.1"/>
    <property type="molecule type" value="Genomic_DNA"/>
</dbReference>
<dbReference type="AlphaFoldDB" id="A0A5C6S7T8"/>
<protein>
    <submittedName>
        <fullName evidence="1">Uncharacterized protein</fullName>
    </submittedName>
</protein>
<proteinExistence type="predicted"/>
<dbReference type="SUPFAM" id="SSF52467">
    <property type="entry name" value="DHS-like NAD/FAD-binding domain"/>
    <property type="match status" value="1"/>
</dbReference>
<dbReference type="RefSeq" id="WP_147097004.1">
    <property type="nucleotide sequence ID" value="NZ_JBHUFH010000001.1"/>
</dbReference>
<organism evidence="1 2">
    <name type="scientific">Paracoccus aurantiacus</name>
    <dbReference type="NCBI Taxonomy" id="2599412"/>
    <lineage>
        <taxon>Bacteria</taxon>
        <taxon>Pseudomonadati</taxon>
        <taxon>Pseudomonadota</taxon>
        <taxon>Alphaproteobacteria</taxon>
        <taxon>Rhodobacterales</taxon>
        <taxon>Paracoccaceae</taxon>
        <taxon>Paracoccus</taxon>
    </lineage>
</organism>
<sequence length="294" mass="33620">MKDVDWPTSLVNDIARRRAILVIGSGVSKHATGADGSTKPPVWKEFLKSAAMKYQNQDDSEHIFSAIESGDFLHACEWLKNRYDEGWPLFLRSKFTDPRFSPGRIHEVIALLDSRIVFTLNFDDIYENKSREVNEKSLFVKNYYDSDVCEFLRGSDRYVVKVHGNLNSPANLIFTQGEYANARVKHNLFYSAFDAALMTHTFLFLGCGYGDPDVNLLLENQAFRSLPGSIEPHYFLTSKEIPKDLKESLRKNRNLKTITYDRIDDDHTGLVNAMEALLHQVENARVSLAETSNW</sequence>
<name>A0A5C6S7T8_9RHOB</name>